<evidence type="ECO:0000256" key="1">
    <source>
        <dbReference type="SAM" id="MobiDB-lite"/>
    </source>
</evidence>
<dbReference type="AlphaFoldDB" id="A0A8X6VW87"/>
<feature type="compositionally biased region" description="Basic and acidic residues" evidence="1">
    <location>
        <begin position="53"/>
        <end position="99"/>
    </location>
</feature>
<dbReference type="Proteomes" id="UP000887159">
    <property type="component" value="Unassembled WGS sequence"/>
</dbReference>
<accession>A0A8X6VW87</accession>
<evidence type="ECO:0000313" key="2">
    <source>
        <dbReference type="EMBL" id="GFY23577.1"/>
    </source>
</evidence>
<gene>
    <name evidence="2" type="ORF">TNCV_1038761</name>
</gene>
<dbReference type="EMBL" id="BMAU01021364">
    <property type="protein sequence ID" value="GFY23577.1"/>
    <property type="molecule type" value="Genomic_DNA"/>
</dbReference>
<evidence type="ECO:0000313" key="3">
    <source>
        <dbReference type="Proteomes" id="UP000887159"/>
    </source>
</evidence>
<feature type="region of interest" description="Disordered" evidence="1">
    <location>
        <begin position="35"/>
        <end position="130"/>
    </location>
</feature>
<sequence>MAPWTRELGCVLACYAPIGRRRRSRETLVLRIRRSEGRVVNTPLVNKKGCVGGHEEKETEKKTPREREKETPREREQNKRIVRGRPEKERTRDPERESAKPALNGEKGPSPEIGVKKTKNAGGVEYGYMN</sequence>
<organism evidence="2 3">
    <name type="scientific">Trichonephila clavipes</name>
    <name type="common">Golden silk orbweaver</name>
    <name type="synonym">Nephila clavipes</name>
    <dbReference type="NCBI Taxonomy" id="2585209"/>
    <lineage>
        <taxon>Eukaryota</taxon>
        <taxon>Metazoa</taxon>
        <taxon>Ecdysozoa</taxon>
        <taxon>Arthropoda</taxon>
        <taxon>Chelicerata</taxon>
        <taxon>Arachnida</taxon>
        <taxon>Araneae</taxon>
        <taxon>Araneomorphae</taxon>
        <taxon>Entelegynae</taxon>
        <taxon>Araneoidea</taxon>
        <taxon>Nephilidae</taxon>
        <taxon>Trichonephila</taxon>
    </lineage>
</organism>
<comment type="caution">
    <text evidence="2">The sequence shown here is derived from an EMBL/GenBank/DDBJ whole genome shotgun (WGS) entry which is preliminary data.</text>
</comment>
<keyword evidence="3" id="KW-1185">Reference proteome</keyword>
<proteinExistence type="predicted"/>
<reference evidence="2" key="1">
    <citation type="submission" date="2020-08" db="EMBL/GenBank/DDBJ databases">
        <title>Multicomponent nature underlies the extraordinary mechanical properties of spider dragline silk.</title>
        <authorList>
            <person name="Kono N."/>
            <person name="Nakamura H."/>
            <person name="Mori M."/>
            <person name="Yoshida Y."/>
            <person name="Ohtoshi R."/>
            <person name="Malay A.D."/>
            <person name="Moran D.A.P."/>
            <person name="Tomita M."/>
            <person name="Numata K."/>
            <person name="Arakawa K."/>
        </authorList>
    </citation>
    <scope>NUCLEOTIDE SEQUENCE</scope>
</reference>
<protein>
    <submittedName>
        <fullName evidence="2">Uncharacterized protein</fullName>
    </submittedName>
</protein>
<name>A0A8X6VW87_TRICX</name>